<evidence type="ECO:0000259" key="1">
    <source>
        <dbReference type="Pfam" id="PF11716"/>
    </source>
</evidence>
<keyword evidence="3" id="KW-1185">Reference proteome</keyword>
<dbReference type="InterPro" id="IPR024344">
    <property type="entry name" value="MDMPI_metal-binding"/>
</dbReference>
<dbReference type="InterPro" id="IPR017517">
    <property type="entry name" value="Maleyloyr_isom"/>
</dbReference>
<accession>A0A5S9QYW2</accession>
<evidence type="ECO:0000313" key="2">
    <source>
        <dbReference type="EMBL" id="CAA0124258.1"/>
    </source>
</evidence>
<dbReference type="RefSeq" id="WP_234897490.1">
    <property type="nucleotide sequence ID" value="NZ_CACSIP010000023.1"/>
</dbReference>
<dbReference type="AlphaFoldDB" id="A0A5S9QYW2"/>
<organism evidence="2 3">
    <name type="scientific">Mycolicibacterium vanbaalenii</name>
    <name type="common">Mycobacterium vanbaalenii</name>
    <dbReference type="NCBI Taxonomy" id="110539"/>
    <lineage>
        <taxon>Bacteria</taxon>
        <taxon>Bacillati</taxon>
        <taxon>Actinomycetota</taxon>
        <taxon>Actinomycetes</taxon>
        <taxon>Mycobacteriales</taxon>
        <taxon>Mycobacteriaceae</taxon>
        <taxon>Mycolicibacterium</taxon>
    </lineage>
</organism>
<feature type="domain" description="Mycothiol-dependent maleylpyruvate isomerase metal-binding" evidence="1">
    <location>
        <begin position="2"/>
        <end position="89"/>
    </location>
</feature>
<dbReference type="Proteomes" id="UP000430146">
    <property type="component" value="Unassembled WGS sequence"/>
</dbReference>
<name>A0A5S9QYW2_MYCVN</name>
<dbReference type="NCBIfam" id="TIGR03083">
    <property type="entry name" value="maleylpyruvate isomerase family mycothiol-dependent enzyme"/>
    <property type="match status" value="1"/>
</dbReference>
<reference evidence="2 3" key="1">
    <citation type="submission" date="2019-11" db="EMBL/GenBank/DDBJ databases">
        <authorList>
            <person name="Holert J."/>
        </authorList>
    </citation>
    <scope>NUCLEOTIDE SEQUENCE [LARGE SCALE GENOMIC DNA]</scope>
    <source>
        <strain evidence="2">BC8_1</strain>
    </source>
</reference>
<dbReference type="GO" id="GO:0046872">
    <property type="term" value="F:metal ion binding"/>
    <property type="evidence" value="ECO:0007669"/>
    <property type="project" value="InterPro"/>
</dbReference>
<dbReference type="Pfam" id="PF11716">
    <property type="entry name" value="MDMPI_N"/>
    <property type="match status" value="1"/>
</dbReference>
<dbReference type="Gene3D" id="1.20.120.450">
    <property type="entry name" value="dinb family like domain"/>
    <property type="match status" value="1"/>
</dbReference>
<dbReference type="SUPFAM" id="SSF109854">
    <property type="entry name" value="DinB/YfiT-like putative metalloenzymes"/>
    <property type="match status" value="1"/>
</dbReference>
<dbReference type="EMBL" id="CACSIP010000023">
    <property type="protein sequence ID" value="CAA0124258.1"/>
    <property type="molecule type" value="Genomic_DNA"/>
</dbReference>
<sequence>MVRSEREDLANLLADFNPAQWSHPTLCSQWRVRDLAAHVISYDGLSYAQIAKKRLLDAGGSMDRFNANAIADYVDLGTAELVDLIRQRAQPRGYMAAFGGTIGLLDAMIHQQDIRRPLGIARVIPPQRLRAALQRSLYVPILCSAWRGRGLQLIATDVDWRYGSGPEVRAPGEALLMTLAGRSAAFGELSGQGAATLLRRLPAERG</sequence>
<protein>
    <recommendedName>
        <fullName evidence="1">Mycothiol-dependent maleylpyruvate isomerase metal-binding domain-containing protein</fullName>
    </recommendedName>
</protein>
<evidence type="ECO:0000313" key="3">
    <source>
        <dbReference type="Proteomes" id="UP000430146"/>
    </source>
</evidence>
<gene>
    <name evidence="2" type="ORF">AELLOGFF_00922</name>
</gene>
<proteinExistence type="predicted"/>
<dbReference type="InterPro" id="IPR034660">
    <property type="entry name" value="DinB/YfiT-like"/>
</dbReference>